<reference evidence="2 3" key="1">
    <citation type="journal article" date="2024" name="BMC Genomics">
        <title>De novo assembly and annotation of Popillia japonica's genome with initial clues to its potential as an invasive pest.</title>
        <authorList>
            <person name="Cucini C."/>
            <person name="Boschi S."/>
            <person name="Funari R."/>
            <person name="Cardaioli E."/>
            <person name="Iannotti N."/>
            <person name="Marturano G."/>
            <person name="Paoli F."/>
            <person name="Bruttini M."/>
            <person name="Carapelli A."/>
            <person name="Frati F."/>
            <person name="Nardi F."/>
        </authorList>
    </citation>
    <scope>NUCLEOTIDE SEQUENCE [LARGE SCALE GENOMIC DNA]</scope>
    <source>
        <strain evidence="2">DMR45628</strain>
    </source>
</reference>
<dbReference type="Proteomes" id="UP001458880">
    <property type="component" value="Unassembled WGS sequence"/>
</dbReference>
<accession>A0AAW1JWC3</accession>
<dbReference type="PANTHER" id="PTHR10773">
    <property type="entry name" value="DNA-DIRECTED RNA POLYMERASES I, II, AND III SUBUNIT RPABC2"/>
    <property type="match status" value="1"/>
</dbReference>
<name>A0AAW1JWC3_POPJA</name>
<dbReference type="EMBL" id="JASPKY010000322">
    <property type="protein sequence ID" value="KAK9708748.1"/>
    <property type="molecule type" value="Genomic_DNA"/>
</dbReference>
<protein>
    <recommendedName>
        <fullName evidence="1">DUF7869 domain-containing protein</fullName>
    </recommendedName>
</protein>
<dbReference type="PANTHER" id="PTHR10773:SF19">
    <property type="match status" value="1"/>
</dbReference>
<gene>
    <name evidence="2" type="ORF">QE152_g27034</name>
</gene>
<dbReference type="AlphaFoldDB" id="A0AAW1JWC3"/>
<proteinExistence type="predicted"/>
<dbReference type="Pfam" id="PF25273">
    <property type="entry name" value="DUF7869"/>
    <property type="match status" value="1"/>
</dbReference>
<sequence>MLFQNASNTEDLEVIFCSDNYCGQQQNKFVLAAYSYAVRTLKIRSITHKFLIHGHSQNEGDNVHSVVEKQVKRHLKSCPIYVPDQYVTLIRAAKKNGPPYHVYHLIFEDFYDLKALQEEWGHNFTADTDKTKVKWQDIKVLKVEKEHPMKT</sequence>
<comment type="caution">
    <text evidence="2">The sequence shown here is derived from an EMBL/GenBank/DDBJ whole genome shotgun (WGS) entry which is preliminary data.</text>
</comment>
<organism evidence="2 3">
    <name type="scientific">Popillia japonica</name>
    <name type="common">Japanese beetle</name>
    <dbReference type="NCBI Taxonomy" id="7064"/>
    <lineage>
        <taxon>Eukaryota</taxon>
        <taxon>Metazoa</taxon>
        <taxon>Ecdysozoa</taxon>
        <taxon>Arthropoda</taxon>
        <taxon>Hexapoda</taxon>
        <taxon>Insecta</taxon>
        <taxon>Pterygota</taxon>
        <taxon>Neoptera</taxon>
        <taxon>Endopterygota</taxon>
        <taxon>Coleoptera</taxon>
        <taxon>Polyphaga</taxon>
        <taxon>Scarabaeiformia</taxon>
        <taxon>Scarabaeidae</taxon>
        <taxon>Rutelinae</taxon>
        <taxon>Popillia</taxon>
    </lineage>
</organism>
<evidence type="ECO:0000313" key="3">
    <source>
        <dbReference type="Proteomes" id="UP001458880"/>
    </source>
</evidence>
<dbReference type="InterPro" id="IPR057191">
    <property type="entry name" value="DUF7869"/>
</dbReference>
<evidence type="ECO:0000313" key="2">
    <source>
        <dbReference type="EMBL" id="KAK9708748.1"/>
    </source>
</evidence>
<evidence type="ECO:0000259" key="1">
    <source>
        <dbReference type="Pfam" id="PF25273"/>
    </source>
</evidence>
<feature type="domain" description="DUF7869" evidence="1">
    <location>
        <begin position="18"/>
        <end position="97"/>
    </location>
</feature>
<keyword evidence="3" id="KW-1185">Reference proteome</keyword>